<keyword evidence="3" id="KW-0560">Oxidoreductase</keyword>
<dbReference type="Proteomes" id="UP001500630">
    <property type="component" value="Unassembled WGS sequence"/>
</dbReference>
<feature type="compositionally biased region" description="Acidic residues" evidence="4">
    <location>
        <begin position="298"/>
        <end position="309"/>
    </location>
</feature>
<keyword evidence="3" id="KW-0408">Iron</keyword>
<feature type="compositionally biased region" description="Basic and acidic residues" evidence="4">
    <location>
        <begin position="288"/>
        <end position="297"/>
    </location>
</feature>
<evidence type="ECO:0000256" key="3">
    <source>
        <dbReference type="RuleBase" id="RU000461"/>
    </source>
</evidence>
<dbReference type="PRINTS" id="PR00385">
    <property type="entry name" value="P450"/>
</dbReference>
<dbReference type="EMBL" id="BAABDQ010000012">
    <property type="protein sequence ID" value="GAA3566562.1"/>
    <property type="molecule type" value="Genomic_DNA"/>
</dbReference>
<accession>A0ABP6XI14</accession>
<dbReference type="RefSeq" id="WP_345565943.1">
    <property type="nucleotide sequence ID" value="NZ_BAABDQ010000012.1"/>
</dbReference>
<keyword evidence="3" id="KW-0503">Monooxygenase</keyword>
<dbReference type="Pfam" id="PF00067">
    <property type="entry name" value="p450"/>
    <property type="match status" value="1"/>
</dbReference>
<keyword evidence="6" id="KW-1185">Reference proteome</keyword>
<dbReference type="InterPro" id="IPR017972">
    <property type="entry name" value="Cyt_P450_CS"/>
</dbReference>
<sequence length="471" mass="52658">MPDASAPPFWESWAGTAVMPAALMLGERVVDDMFGRTGSMFGLWIPGVGRSVMVRDPALIRQVLLASGDVIDDVEVNRVQEPIIGRQGLAVLDPDGNRRLRQIMLPALRPQSLPLMREMTESLAERVVAGCPAGEPFALGPRLRTAMMEAILALTIGVDQPRQFDEWMGALWQVFRRAVSSEITVRYMLRHAGGIALWPSFHRRKSECDGLIYAEVERRRRRGEDRDDLLGVLMRARDERGARLTDQVLRDQVMSIIAGARTTTATGLAWTFERLVRHPDALRRLTAESDAAARDGEADPDGEAVPDCEATDGGDAYVSAVCYEALRVRPPVAFFGRQVMRPFELGGRVLRPGTAVLVHIRALHHDPALYPDPAEFRPERWLARRPGGYGWMPFGGGRRTCIGDRLALMLMKTFLQVFTRAATLEPAEQRDEQIRWRAVSNVPGDDCRVVLRPRTPRRGFPPPAHCHFLNH</sequence>
<dbReference type="InterPro" id="IPR002401">
    <property type="entry name" value="Cyt_P450_E_grp-I"/>
</dbReference>
<dbReference type="PRINTS" id="PR00463">
    <property type="entry name" value="EP450I"/>
</dbReference>
<keyword evidence="3" id="KW-0479">Metal-binding</keyword>
<dbReference type="PANTHER" id="PTHR24305:SF166">
    <property type="entry name" value="CYTOCHROME P450 12A4, MITOCHONDRIAL-RELATED"/>
    <property type="match status" value="1"/>
</dbReference>
<dbReference type="SUPFAM" id="SSF48264">
    <property type="entry name" value="Cytochrome P450"/>
    <property type="match status" value="1"/>
</dbReference>
<evidence type="ECO:0000313" key="5">
    <source>
        <dbReference type="EMBL" id="GAA3566562.1"/>
    </source>
</evidence>
<dbReference type="PROSITE" id="PS00086">
    <property type="entry name" value="CYTOCHROME_P450"/>
    <property type="match status" value="1"/>
</dbReference>
<evidence type="ECO:0000256" key="4">
    <source>
        <dbReference type="SAM" id="MobiDB-lite"/>
    </source>
</evidence>
<dbReference type="PANTHER" id="PTHR24305">
    <property type="entry name" value="CYTOCHROME P450"/>
    <property type="match status" value="1"/>
</dbReference>
<comment type="caution">
    <text evidence="5">The sequence shown here is derived from an EMBL/GenBank/DDBJ whole genome shotgun (WGS) entry which is preliminary data.</text>
</comment>
<dbReference type="InterPro" id="IPR050121">
    <property type="entry name" value="Cytochrome_P450_monoxygenase"/>
</dbReference>
<comment type="similarity">
    <text evidence="2 3">Belongs to the cytochrome P450 family.</text>
</comment>
<dbReference type="InterPro" id="IPR036396">
    <property type="entry name" value="Cyt_P450_sf"/>
</dbReference>
<comment type="cofactor">
    <cofactor evidence="1">
        <name>heme</name>
        <dbReference type="ChEBI" id="CHEBI:30413"/>
    </cofactor>
</comment>
<name>A0ABP6XI14_9ACTN</name>
<keyword evidence="3" id="KW-0349">Heme</keyword>
<protein>
    <submittedName>
        <fullName evidence="5">Cytochrome P450</fullName>
    </submittedName>
</protein>
<organism evidence="5 6">
    <name type="scientific">Nonomuraea rosea</name>
    <dbReference type="NCBI Taxonomy" id="638574"/>
    <lineage>
        <taxon>Bacteria</taxon>
        <taxon>Bacillati</taxon>
        <taxon>Actinomycetota</taxon>
        <taxon>Actinomycetes</taxon>
        <taxon>Streptosporangiales</taxon>
        <taxon>Streptosporangiaceae</taxon>
        <taxon>Nonomuraea</taxon>
    </lineage>
</organism>
<proteinExistence type="inferred from homology"/>
<feature type="region of interest" description="Disordered" evidence="4">
    <location>
        <begin position="288"/>
        <end position="309"/>
    </location>
</feature>
<gene>
    <name evidence="5" type="ORF">GCM10022419_054030</name>
</gene>
<reference evidence="6" key="1">
    <citation type="journal article" date="2019" name="Int. J. Syst. Evol. Microbiol.">
        <title>The Global Catalogue of Microorganisms (GCM) 10K type strain sequencing project: providing services to taxonomists for standard genome sequencing and annotation.</title>
        <authorList>
            <consortium name="The Broad Institute Genomics Platform"/>
            <consortium name="The Broad Institute Genome Sequencing Center for Infectious Disease"/>
            <person name="Wu L."/>
            <person name="Ma J."/>
        </authorList>
    </citation>
    <scope>NUCLEOTIDE SEQUENCE [LARGE SCALE GENOMIC DNA]</scope>
    <source>
        <strain evidence="6">JCM 17326</strain>
    </source>
</reference>
<dbReference type="InterPro" id="IPR001128">
    <property type="entry name" value="Cyt_P450"/>
</dbReference>
<evidence type="ECO:0000256" key="1">
    <source>
        <dbReference type="ARBA" id="ARBA00001971"/>
    </source>
</evidence>
<evidence type="ECO:0000256" key="2">
    <source>
        <dbReference type="ARBA" id="ARBA00010617"/>
    </source>
</evidence>
<evidence type="ECO:0000313" key="6">
    <source>
        <dbReference type="Proteomes" id="UP001500630"/>
    </source>
</evidence>
<dbReference type="Gene3D" id="1.10.630.10">
    <property type="entry name" value="Cytochrome P450"/>
    <property type="match status" value="1"/>
</dbReference>